<sequence>MRLSTHQLTLPYVLLYLILQFTVVSSAPIPAGHTPAASSSASPASSQSGSSSSNTAPVAHTPPGPPRSPSPTPTTSSTIAPSAPSASLPSPTSSVAQPSASSLPDSSASDKPASRSIHAQAGNDKVQGAKAKGDLSSDDYEKFGWRPSPASSILPPSLSSLTATLFLFSGLSLVL</sequence>
<keyword evidence="4" id="KW-1185">Reference proteome</keyword>
<evidence type="ECO:0000313" key="4">
    <source>
        <dbReference type="Proteomes" id="UP000267251"/>
    </source>
</evidence>
<feature type="region of interest" description="Disordered" evidence="1">
    <location>
        <begin position="32"/>
        <end position="154"/>
    </location>
</feature>
<gene>
    <name evidence="3" type="ORF">BJ684DRAFT_20948</name>
</gene>
<evidence type="ECO:0000313" key="3">
    <source>
        <dbReference type="EMBL" id="RKP12523.1"/>
    </source>
</evidence>
<feature type="compositionally biased region" description="Low complexity" evidence="1">
    <location>
        <begin position="36"/>
        <end position="53"/>
    </location>
</feature>
<feature type="chain" id="PRO_5020963016" description="REJ domain-containing protein" evidence="2">
    <location>
        <begin position="27"/>
        <end position="175"/>
    </location>
</feature>
<protein>
    <recommendedName>
        <fullName evidence="5">REJ domain-containing protein</fullName>
    </recommendedName>
</protein>
<evidence type="ECO:0000256" key="2">
    <source>
        <dbReference type="SAM" id="SignalP"/>
    </source>
</evidence>
<feature type="compositionally biased region" description="Pro residues" evidence="1">
    <location>
        <begin position="60"/>
        <end position="72"/>
    </location>
</feature>
<evidence type="ECO:0000256" key="1">
    <source>
        <dbReference type="SAM" id="MobiDB-lite"/>
    </source>
</evidence>
<evidence type="ECO:0008006" key="5">
    <source>
        <dbReference type="Google" id="ProtNLM"/>
    </source>
</evidence>
<dbReference type="AlphaFoldDB" id="A0A4P9Y190"/>
<feature type="compositionally biased region" description="Low complexity" evidence="1">
    <location>
        <begin position="73"/>
        <end position="116"/>
    </location>
</feature>
<keyword evidence="2" id="KW-0732">Signal</keyword>
<feature type="compositionally biased region" description="Basic and acidic residues" evidence="1">
    <location>
        <begin position="131"/>
        <end position="144"/>
    </location>
</feature>
<dbReference type="Proteomes" id="UP000267251">
    <property type="component" value="Unassembled WGS sequence"/>
</dbReference>
<name>A0A4P9Y190_9FUNG</name>
<dbReference type="EMBL" id="KZ988301">
    <property type="protein sequence ID" value="RKP12523.1"/>
    <property type="molecule type" value="Genomic_DNA"/>
</dbReference>
<accession>A0A4P9Y190</accession>
<feature type="signal peptide" evidence="2">
    <location>
        <begin position="1"/>
        <end position="26"/>
    </location>
</feature>
<reference evidence="4" key="1">
    <citation type="journal article" date="2018" name="Nat. Microbiol.">
        <title>Leveraging single-cell genomics to expand the fungal tree of life.</title>
        <authorList>
            <person name="Ahrendt S.R."/>
            <person name="Quandt C.A."/>
            <person name="Ciobanu D."/>
            <person name="Clum A."/>
            <person name="Salamov A."/>
            <person name="Andreopoulos B."/>
            <person name="Cheng J.F."/>
            <person name="Woyke T."/>
            <person name="Pelin A."/>
            <person name="Henrissat B."/>
            <person name="Reynolds N.K."/>
            <person name="Benny G.L."/>
            <person name="Smith M.E."/>
            <person name="James T.Y."/>
            <person name="Grigoriev I.V."/>
        </authorList>
    </citation>
    <scope>NUCLEOTIDE SEQUENCE [LARGE SCALE GENOMIC DNA]</scope>
</reference>
<proteinExistence type="predicted"/>
<organism evidence="3 4">
    <name type="scientific">Piptocephalis cylindrospora</name>
    <dbReference type="NCBI Taxonomy" id="1907219"/>
    <lineage>
        <taxon>Eukaryota</taxon>
        <taxon>Fungi</taxon>
        <taxon>Fungi incertae sedis</taxon>
        <taxon>Zoopagomycota</taxon>
        <taxon>Zoopagomycotina</taxon>
        <taxon>Zoopagomycetes</taxon>
        <taxon>Zoopagales</taxon>
        <taxon>Piptocephalidaceae</taxon>
        <taxon>Piptocephalis</taxon>
    </lineage>
</organism>